<sequence length="33" mass="3720">SRSPLENEMVYPKVSSQETCLLCFVVSVRLCVC</sequence>
<dbReference type="KEGG" id="tng:GSTEN00006928G001"/>
<reference evidence="1" key="2">
    <citation type="submission" date="2004-02" db="EMBL/GenBank/DDBJ databases">
        <authorList>
            <consortium name="Genoscope"/>
            <consortium name="Whitehead Institute Centre for Genome Research"/>
        </authorList>
    </citation>
    <scope>NUCLEOTIDE SEQUENCE</scope>
</reference>
<dbReference type="EMBL" id="CAAE01009353">
    <property type="protein sequence ID" value="CAF91937.1"/>
    <property type="molecule type" value="Genomic_DNA"/>
</dbReference>
<reference evidence="1" key="1">
    <citation type="journal article" date="2004" name="Nature">
        <title>Genome duplication in the teleost fish Tetraodon nigroviridis reveals the early vertebrate proto-karyotype.</title>
        <authorList>
            <person name="Jaillon O."/>
            <person name="Aury J.-M."/>
            <person name="Brunet F."/>
            <person name="Petit J.-L."/>
            <person name="Stange-Thomann N."/>
            <person name="Mauceli E."/>
            <person name="Bouneau L."/>
            <person name="Fischer C."/>
            <person name="Ozouf-Costaz C."/>
            <person name="Bernot A."/>
            <person name="Nicaud S."/>
            <person name="Jaffe D."/>
            <person name="Fisher S."/>
            <person name="Lutfalla G."/>
            <person name="Dossat C."/>
            <person name="Segurens B."/>
            <person name="Dasilva C."/>
            <person name="Salanoubat M."/>
            <person name="Levy M."/>
            <person name="Boudet N."/>
            <person name="Castellano S."/>
            <person name="Anthouard V."/>
            <person name="Jubin C."/>
            <person name="Castelli V."/>
            <person name="Katinka M."/>
            <person name="Vacherie B."/>
            <person name="Biemont C."/>
            <person name="Skalli Z."/>
            <person name="Cattolico L."/>
            <person name="Poulain J."/>
            <person name="De Berardinis V."/>
            <person name="Cruaud C."/>
            <person name="Duprat S."/>
            <person name="Brottier P."/>
            <person name="Coutanceau J.-P."/>
            <person name="Gouzy J."/>
            <person name="Parra G."/>
            <person name="Lardier G."/>
            <person name="Chapple C."/>
            <person name="McKernan K.J."/>
            <person name="McEwan P."/>
            <person name="Bosak S."/>
            <person name="Kellis M."/>
            <person name="Volff J.-N."/>
            <person name="Guigo R."/>
            <person name="Zody M.C."/>
            <person name="Mesirov J."/>
            <person name="Lindblad-Toh K."/>
            <person name="Birren B."/>
            <person name="Nusbaum C."/>
            <person name="Kahn D."/>
            <person name="Robinson-Rechavi M."/>
            <person name="Laudet V."/>
            <person name="Schachter V."/>
            <person name="Quetier F."/>
            <person name="Saurin W."/>
            <person name="Scarpelli C."/>
            <person name="Wincker P."/>
            <person name="Lander E.S."/>
            <person name="Weissenbach J."/>
            <person name="Roest Crollius H."/>
        </authorList>
    </citation>
    <scope>NUCLEOTIDE SEQUENCE [LARGE SCALE GENOMIC DNA]</scope>
</reference>
<organism evidence="1">
    <name type="scientific">Tetraodon nigroviridis</name>
    <name type="common">Spotted green pufferfish</name>
    <name type="synonym">Chelonodon nigroviridis</name>
    <dbReference type="NCBI Taxonomy" id="99883"/>
    <lineage>
        <taxon>Eukaryota</taxon>
        <taxon>Metazoa</taxon>
        <taxon>Chordata</taxon>
        <taxon>Craniata</taxon>
        <taxon>Vertebrata</taxon>
        <taxon>Euteleostomi</taxon>
        <taxon>Actinopterygii</taxon>
        <taxon>Neopterygii</taxon>
        <taxon>Teleostei</taxon>
        <taxon>Neoteleostei</taxon>
        <taxon>Acanthomorphata</taxon>
        <taxon>Eupercaria</taxon>
        <taxon>Tetraodontiformes</taxon>
        <taxon>Tetradontoidea</taxon>
        <taxon>Tetraodontidae</taxon>
        <taxon>Tetraodon</taxon>
    </lineage>
</organism>
<evidence type="ECO:0000313" key="1">
    <source>
        <dbReference type="EMBL" id="CAF91937.1"/>
    </source>
</evidence>
<dbReference type="AlphaFoldDB" id="Q4T595"/>
<name>Q4T595_TETNG</name>
<feature type="non-terminal residue" evidence="1">
    <location>
        <position position="1"/>
    </location>
</feature>
<proteinExistence type="predicted"/>
<protein>
    <submittedName>
        <fullName evidence="1">Chromosome undetermined SCAF9353, whole genome shotgun sequence</fullName>
    </submittedName>
</protein>
<gene>
    <name evidence="1" type="ORF">GSTENG00006928001</name>
</gene>
<accession>Q4T595</accession>